<sequence>MARNMIGSRHAAVAAASGWSTTMHGFRLTGINDSNFFFPPRTK</sequence>
<dbReference type="HOGENOM" id="CLU_3243139_0_0_1"/>
<reference evidence="1" key="2">
    <citation type="submission" date="2018-08" db="UniProtKB">
        <authorList>
            <consortium name="EnsemblPlants"/>
        </authorList>
    </citation>
    <scope>IDENTIFICATION</scope>
    <source>
        <strain evidence="1">Yugu1</strain>
    </source>
</reference>
<keyword evidence="2" id="KW-1185">Reference proteome</keyword>
<name>K3ZPE4_SETIT</name>
<dbReference type="Proteomes" id="UP000004995">
    <property type="component" value="Unassembled WGS sequence"/>
</dbReference>
<proteinExistence type="predicted"/>
<dbReference type="EnsemblPlants" id="KQK93698">
    <property type="protein sequence ID" value="KQK93698"/>
    <property type="gene ID" value="SETIT_028474mg"/>
</dbReference>
<organism evidence="1 2">
    <name type="scientific">Setaria italica</name>
    <name type="common">Foxtail millet</name>
    <name type="synonym">Panicum italicum</name>
    <dbReference type="NCBI Taxonomy" id="4555"/>
    <lineage>
        <taxon>Eukaryota</taxon>
        <taxon>Viridiplantae</taxon>
        <taxon>Streptophyta</taxon>
        <taxon>Embryophyta</taxon>
        <taxon>Tracheophyta</taxon>
        <taxon>Spermatophyta</taxon>
        <taxon>Magnoliopsida</taxon>
        <taxon>Liliopsida</taxon>
        <taxon>Poales</taxon>
        <taxon>Poaceae</taxon>
        <taxon>PACMAD clade</taxon>
        <taxon>Panicoideae</taxon>
        <taxon>Panicodae</taxon>
        <taxon>Paniceae</taxon>
        <taxon>Cenchrinae</taxon>
        <taxon>Setaria</taxon>
    </lineage>
</organism>
<evidence type="ECO:0000313" key="1">
    <source>
        <dbReference type="EnsemblPlants" id="KQK93698"/>
    </source>
</evidence>
<dbReference type="EMBL" id="AGNK02004638">
    <property type="status" value="NOT_ANNOTATED_CDS"/>
    <property type="molecule type" value="Genomic_DNA"/>
</dbReference>
<reference evidence="2" key="1">
    <citation type="journal article" date="2012" name="Nat. Biotechnol.">
        <title>Reference genome sequence of the model plant Setaria.</title>
        <authorList>
            <person name="Bennetzen J.L."/>
            <person name="Schmutz J."/>
            <person name="Wang H."/>
            <person name="Percifield R."/>
            <person name="Hawkins J."/>
            <person name="Pontaroli A.C."/>
            <person name="Estep M."/>
            <person name="Feng L."/>
            <person name="Vaughn J.N."/>
            <person name="Grimwood J."/>
            <person name="Jenkins J."/>
            <person name="Barry K."/>
            <person name="Lindquist E."/>
            <person name="Hellsten U."/>
            <person name="Deshpande S."/>
            <person name="Wang X."/>
            <person name="Wu X."/>
            <person name="Mitros T."/>
            <person name="Triplett J."/>
            <person name="Yang X."/>
            <person name="Ye C.Y."/>
            <person name="Mauro-Herrera M."/>
            <person name="Wang L."/>
            <person name="Li P."/>
            <person name="Sharma M."/>
            <person name="Sharma R."/>
            <person name="Ronald P.C."/>
            <person name="Panaud O."/>
            <person name="Kellogg E.A."/>
            <person name="Brutnell T.P."/>
            <person name="Doust A.N."/>
            <person name="Tuskan G.A."/>
            <person name="Rokhsar D."/>
            <person name="Devos K.M."/>
        </authorList>
    </citation>
    <scope>NUCLEOTIDE SEQUENCE [LARGE SCALE GENOMIC DNA]</scope>
    <source>
        <strain evidence="2">cv. Yugu1</strain>
    </source>
</reference>
<protein>
    <submittedName>
        <fullName evidence="1">Uncharacterized protein</fullName>
    </submittedName>
</protein>
<dbReference type="Gramene" id="KQK93698">
    <property type="protein sequence ID" value="KQK93698"/>
    <property type="gene ID" value="SETIT_028474mg"/>
</dbReference>
<dbReference type="AlphaFoldDB" id="K3ZPE4"/>
<dbReference type="InParanoid" id="K3ZPE4"/>
<evidence type="ECO:0000313" key="2">
    <source>
        <dbReference type="Proteomes" id="UP000004995"/>
    </source>
</evidence>
<accession>K3ZPE4</accession>